<comment type="caution">
    <text evidence="1">The sequence shown here is derived from an EMBL/GenBank/DDBJ whole genome shotgun (WGS) entry which is preliminary data.</text>
</comment>
<dbReference type="EMBL" id="LITU01000075">
    <property type="protein sequence ID" value="KOY13966.1"/>
    <property type="molecule type" value="Genomic_DNA"/>
</dbReference>
<dbReference type="PATRIC" id="fig|1705561.3.peg.5047"/>
<name>A0A0M9BLM8_9BACL</name>
<reference evidence="1 2" key="1">
    <citation type="submission" date="2015-08" db="EMBL/GenBank/DDBJ databases">
        <title>Draft genome sequence of cellulolytic and xylanolytic Paenibacillus sp. A59, isolated from a decaying forest soil from Patagonia, Argentina.</title>
        <authorList>
            <person name="Ghio S."/>
            <person name="Caceres A.M."/>
            <person name="Talia P."/>
            <person name="Grasso D."/>
            <person name="Campos E."/>
        </authorList>
    </citation>
    <scope>NUCLEOTIDE SEQUENCE [LARGE SCALE GENOMIC DNA]</scope>
    <source>
        <strain evidence="1 2">A59</strain>
    </source>
</reference>
<evidence type="ECO:0000313" key="1">
    <source>
        <dbReference type="EMBL" id="KOY13966.1"/>
    </source>
</evidence>
<gene>
    <name evidence="1" type="ORF">AMS66_24060</name>
</gene>
<sequence>MADKSVQSRHIQDGTILADHIQERSIRTTHLEEEAVSGVHLQNGSVTSAKLADGSVNGSKLSEQSITSNHLNAGIVGPAHLSQEIWNAIRQFSGETLEQLAAIKRQEALLQADSEAVQPSQQAMVVPLTGAGLEGTQIHQTSNQELGEQQEQASQTDQLEEPLAAASLTTEEPAQVQEPQLELLQENVGTTEFKLSEQSVTQEHLCDEAVGSSQLQSGAVQAKHLAFQPVRSVSRQPVVQQFGMEAFILPEDEECVEVSVAFEESFISEHYVIVAMCNDRGFQVSLLSQSEDEAVLEVSRTAGSTYTYGLLSWIAAGPSV</sequence>
<evidence type="ECO:0000313" key="2">
    <source>
        <dbReference type="Proteomes" id="UP000037688"/>
    </source>
</evidence>
<evidence type="ECO:0008006" key="3">
    <source>
        <dbReference type="Google" id="ProtNLM"/>
    </source>
</evidence>
<dbReference type="Proteomes" id="UP000037688">
    <property type="component" value="Unassembled WGS sequence"/>
</dbReference>
<organism evidence="1 2">
    <name type="scientific">Paenibacillus xylanivorans</name>
    <dbReference type="NCBI Taxonomy" id="1705561"/>
    <lineage>
        <taxon>Bacteria</taxon>
        <taxon>Bacillati</taxon>
        <taxon>Bacillota</taxon>
        <taxon>Bacilli</taxon>
        <taxon>Bacillales</taxon>
        <taxon>Paenibacillaceae</taxon>
        <taxon>Paenibacillus</taxon>
    </lineage>
</organism>
<dbReference type="NCBIfam" id="NF012201">
    <property type="entry name" value="WIAG-tail"/>
    <property type="match status" value="1"/>
</dbReference>
<proteinExistence type="predicted"/>
<keyword evidence="2" id="KW-1185">Reference proteome</keyword>
<dbReference type="AlphaFoldDB" id="A0A0M9BLM8"/>
<accession>A0A0M9BLM8</accession>
<protein>
    <recommendedName>
        <fullName evidence="3">WIAG-tail domain</fullName>
    </recommendedName>
</protein>